<dbReference type="Proteomes" id="UP000219612">
    <property type="component" value="Unassembled WGS sequence"/>
</dbReference>
<gene>
    <name evidence="5" type="ORF">SAMN05421748_105246</name>
</gene>
<protein>
    <submittedName>
        <fullName evidence="5">DNA-binding transcriptional regulator, AcrR family</fullName>
    </submittedName>
</protein>
<name>A0A285HSB7_9ACTN</name>
<dbReference type="SUPFAM" id="SSF46689">
    <property type="entry name" value="Homeodomain-like"/>
    <property type="match status" value="1"/>
</dbReference>
<dbReference type="InterPro" id="IPR050109">
    <property type="entry name" value="HTH-type_TetR-like_transc_reg"/>
</dbReference>
<sequence length="216" mass="23493">MPRPRPVGRLPGVSGTRAHLLAAAERLFAEHGVFSISNRQISEAAGQGNTAAVGYHFGSKADLVRAIVRHHSTPTEELRAALLTRFDGSTVLRERVACLVLPYTQHLASLGTPSWYGRFAAQLMTEPKLRELAAAEVGEAPALRAATEAVHACLPGLPDRVRRERDDMAHTLIVHFCAQRERSMTPEWPSAASGLIDAVQGLYQAPYTSLEVNQLV</sequence>
<keyword evidence="2 5" id="KW-0238">DNA-binding</keyword>
<dbReference type="GO" id="GO:0000976">
    <property type="term" value="F:transcription cis-regulatory region binding"/>
    <property type="evidence" value="ECO:0007669"/>
    <property type="project" value="TreeGrafter"/>
</dbReference>
<evidence type="ECO:0000256" key="2">
    <source>
        <dbReference type="ARBA" id="ARBA00023125"/>
    </source>
</evidence>
<dbReference type="EMBL" id="OBDY01000005">
    <property type="protein sequence ID" value="SNY38622.1"/>
    <property type="molecule type" value="Genomic_DNA"/>
</dbReference>
<accession>A0A285HSB7</accession>
<dbReference type="PANTHER" id="PTHR30055">
    <property type="entry name" value="HTH-TYPE TRANSCRIPTIONAL REGULATOR RUTR"/>
    <property type="match status" value="1"/>
</dbReference>
<dbReference type="InterPro" id="IPR001647">
    <property type="entry name" value="HTH_TetR"/>
</dbReference>
<dbReference type="InterPro" id="IPR009057">
    <property type="entry name" value="Homeodomain-like_sf"/>
</dbReference>
<reference evidence="5 6" key="1">
    <citation type="submission" date="2017-09" db="EMBL/GenBank/DDBJ databases">
        <authorList>
            <person name="Ehlers B."/>
            <person name="Leendertz F.H."/>
        </authorList>
    </citation>
    <scope>NUCLEOTIDE SEQUENCE [LARGE SCALE GENOMIC DNA]</scope>
    <source>
        <strain evidence="5 6">CGMCC 4.6857</strain>
    </source>
</reference>
<dbReference type="AlphaFoldDB" id="A0A285HSB7"/>
<dbReference type="GO" id="GO:0003700">
    <property type="term" value="F:DNA-binding transcription factor activity"/>
    <property type="evidence" value="ECO:0007669"/>
    <property type="project" value="TreeGrafter"/>
</dbReference>
<feature type="domain" description="HTH tetR-type" evidence="4">
    <location>
        <begin position="20"/>
        <end position="67"/>
    </location>
</feature>
<evidence type="ECO:0000259" key="4">
    <source>
        <dbReference type="Pfam" id="PF00440"/>
    </source>
</evidence>
<proteinExistence type="predicted"/>
<dbReference type="PANTHER" id="PTHR30055:SF234">
    <property type="entry name" value="HTH-TYPE TRANSCRIPTIONAL REGULATOR BETI"/>
    <property type="match status" value="1"/>
</dbReference>
<evidence type="ECO:0000313" key="5">
    <source>
        <dbReference type="EMBL" id="SNY38622.1"/>
    </source>
</evidence>
<dbReference type="Gene3D" id="1.10.357.10">
    <property type="entry name" value="Tetracycline Repressor, domain 2"/>
    <property type="match status" value="1"/>
</dbReference>
<keyword evidence="6" id="KW-1185">Reference proteome</keyword>
<evidence type="ECO:0000256" key="3">
    <source>
        <dbReference type="ARBA" id="ARBA00023163"/>
    </source>
</evidence>
<evidence type="ECO:0000313" key="6">
    <source>
        <dbReference type="Proteomes" id="UP000219612"/>
    </source>
</evidence>
<organism evidence="5 6">
    <name type="scientific">Paractinoplanes atraurantiacus</name>
    <dbReference type="NCBI Taxonomy" id="1036182"/>
    <lineage>
        <taxon>Bacteria</taxon>
        <taxon>Bacillati</taxon>
        <taxon>Actinomycetota</taxon>
        <taxon>Actinomycetes</taxon>
        <taxon>Micromonosporales</taxon>
        <taxon>Micromonosporaceae</taxon>
        <taxon>Paractinoplanes</taxon>
    </lineage>
</organism>
<keyword evidence="3" id="KW-0804">Transcription</keyword>
<dbReference type="OrthoDB" id="2356263at2"/>
<dbReference type="Pfam" id="PF00440">
    <property type="entry name" value="TetR_N"/>
    <property type="match status" value="1"/>
</dbReference>
<evidence type="ECO:0000256" key="1">
    <source>
        <dbReference type="ARBA" id="ARBA00023015"/>
    </source>
</evidence>
<keyword evidence="1" id="KW-0805">Transcription regulation</keyword>